<accession>A0ABM6RR59</accession>
<evidence type="ECO:0008006" key="4">
    <source>
        <dbReference type="Google" id="ProtNLM"/>
    </source>
</evidence>
<gene>
    <name evidence="2" type="ORF">BXT84_07545</name>
</gene>
<dbReference type="SUPFAM" id="SSF53254">
    <property type="entry name" value="Phosphoglycerate mutase-like"/>
    <property type="match status" value="1"/>
</dbReference>
<dbReference type="PANTHER" id="PTHR46517:SF1">
    <property type="entry name" value="FRUCTOSE-2,6-BISPHOSPHATASE TIGAR"/>
    <property type="match status" value="1"/>
</dbReference>
<name>A0ABM6RR59_9FIRM</name>
<dbReference type="InterPro" id="IPR029033">
    <property type="entry name" value="His_PPase_superfam"/>
</dbReference>
<dbReference type="Pfam" id="PF00300">
    <property type="entry name" value="His_Phos_1"/>
    <property type="match status" value="1"/>
</dbReference>
<reference evidence="2 3" key="1">
    <citation type="journal article" date="2019" name="Sci. Rep.">
        <title>Sulfobacillus thermotolerans: new insights into resistance and metabolic capacities of acidophilic chemolithotrophs.</title>
        <authorList>
            <person name="Panyushkina A.E."/>
            <person name="Babenko V.V."/>
            <person name="Nikitina A.S."/>
            <person name="Selezneva O.V."/>
            <person name="Tsaplina I.A."/>
            <person name="Letarova M.A."/>
            <person name="Kostryukova E.S."/>
            <person name="Letarov A.V."/>
        </authorList>
    </citation>
    <scope>NUCLEOTIDE SEQUENCE [LARGE SCALE GENOMIC DNA]</scope>
    <source>
        <strain evidence="2 3">Kr1</strain>
    </source>
</reference>
<evidence type="ECO:0000256" key="1">
    <source>
        <dbReference type="ARBA" id="ARBA00022801"/>
    </source>
</evidence>
<dbReference type="SMART" id="SM00855">
    <property type="entry name" value="PGAM"/>
    <property type="match status" value="1"/>
</dbReference>
<keyword evidence="3" id="KW-1185">Reference proteome</keyword>
<sequence length="189" mass="21257">MDYYLIRHAESTLNREHTLQGWYNAPLSTQGMRQAAALQGVLPSCVIVTSDLSRALDTAHALALPTQKVQPDARLREADVGEWSGIPKVLVQESTLWKPYQRAPHEFRFPGGESLREVQRRMIGAFEEYLQAYSQLIIVSHHLALKTLICYLQNRSLADLHQFSLPNASITRVTQVGSHFICEGVGFSL</sequence>
<keyword evidence="1" id="KW-0378">Hydrolase</keyword>
<dbReference type="Proteomes" id="UP000325292">
    <property type="component" value="Chromosome"/>
</dbReference>
<dbReference type="CDD" id="cd07067">
    <property type="entry name" value="HP_PGM_like"/>
    <property type="match status" value="1"/>
</dbReference>
<dbReference type="PANTHER" id="PTHR46517">
    <property type="entry name" value="FRUCTOSE-2,6-BISPHOSPHATASE TIGAR"/>
    <property type="match status" value="1"/>
</dbReference>
<evidence type="ECO:0000313" key="2">
    <source>
        <dbReference type="EMBL" id="AUW93813.1"/>
    </source>
</evidence>
<dbReference type="PIRSF" id="PIRSF000709">
    <property type="entry name" value="6PFK_2-Ptase"/>
    <property type="match status" value="1"/>
</dbReference>
<dbReference type="InterPro" id="IPR013078">
    <property type="entry name" value="His_Pase_superF_clade-1"/>
</dbReference>
<proteinExistence type="predicted"/>
<evidence type="ECO:0000313" key="3">
    <source>
        <dbReference type="Proteomes" id="UP000325292"/>
    </source>
</evidence>
<dbReference type="EMBL" id="CP019454">
    <property type="protein sequence ID" value="AUW93813.1"/>
    <property type="molecule type" value="Genomic_DNA"/>
</dbReference>
<dbReference type="InterPro" id="IPR051695">
    <property type="entry name" value="Phosphoglycerate_Mutase"/>
</dbReference>
<dbReference type="Gene3D" id="3.40.50.1240">
    <property type="entry name" value="Phosphoglycerate mutase-like"/>
    <property type="match status" value="1"/>
</dbReference>
<organism evidence="2 3">
    <name type="scientific">Sulfobacillus thermotolerans</name>
    <dbReference type="NCBI Taxonomy" id="338644"/>
    <lineage>
        <taxon>Bacteria</taxon>
        <taxon>Bacillati</taxon>
        <taxon>Bacillota</taxon>
        <taxon>Clostridia</taxon>
        <taxon>Eubacteriales</taxon>
        <taxon>Clostridiales Family XVII. Incertae Sedis</taxon>
        <taxon>Sulfobacillus</taxon>
    </lineage>
</organism>
<protein>
    <recommendedName>
        <fullName evidence="4">Histidine phosphatase family protein</fullName>
    </recommendedName>
</protein>